<evidence type="ECO:0000313" key="2">
    <source>
        <dbReference type="EMBL" id="KKQ56605.1"/>
    </source>
</evidence>
<name>A0A0G0IZV7_9BACT</name>
<dbReference type="InterPro" id="IPR013159">
    <property type="entry name" value="DnaA_C"/>
</dbReference>
<dbReference type="Pfam" id="PF08299">
    <property type="entry name" value="Bac_DnaA_C"/>
    <property type="match status" value="1"/>
</dbReference>
<reference evidence="2 3" key="1">
    <citation type="journal article" date="2015" name="Nature">
        <title>rRNA introns, odd ribosomes, and small enigmatic genomes across a large radiation of phyla.</title>
        <authorList>
            <person name="Brown C.T."/>
            <person name="Hug L.A."/>
            <person name="Thomas B.C."/>
            <person name="Sharon I."/>
            <person name="Castelle C.J."/>
            <person name="Singh A."/>
            <person name="Wilkins M.J."/>
            <person name="Williams K.H."/>
            <person name="Banfield J.F."/>
        </authorList>
    </citation>
    <scope>NUCLEOTIDE SEQUENCE [LARGE SCALE GENOMIC DNA]</scope>
</reference>
<dbReference type="STRING" id="1618583.US75_C0005G0030"/>
<dbReference type="PANTHER" id="PTHR30050">
    <property type="entry name" value="CHROMOSOMAL REPLICATION INITIATOR PROTEIN DNAA"/>
    <property type="match status" value="1"/>
</dbReference>
<dbReference type="EMBL" id="LBUE01000005">
    <property type="protein sequence ID" value="KKQ56605.1"/>
    <property type="molecule type" value="Genomic_DNA"/>
</dbReference>
<dbReference type="GO" id="GO:0005524">
    <property type="term" value="F:ATP binding"/>
    <property type="evidence" value="ECO:0007669"/>
    <property type="project" value="InterPro"/>
</dbReference>
<proteinExistence type="predicted"/>
<feature type="non-terminal residue" evidence="2">
    <location>
        <position position="1"/>
    </location>
</feature>
<dbReference type="Proteomes" id="UP000034096">
    <property type="component" value="Unassembled WGS sequence"/>
</dbReference>
<dbReference type="AlphaFoldDB" id="A0A0G0IZV7"/>
<dbReference type="SUPFAM" id="SSF48295">
    <property type="entry name" value="TrpR-like"/>
    <property type="match status" value="1"/>
</dbReference>
<dbReference type="GO" id="GO:0006270">
    <property type="term" value="P:DNA replication initiation"/>
    <property type="evidence" value="ECO:0007669"/>
    <property type="project" value="InterPro"/>
</dbReference>
<dbReference type="PATRIC" id="fig|1618583.3.peg.261"/>
<evidence type="ECO:0000313" key="3">
    <source>
        <dbReference type="Proteomes" id="UP000034096"/>
    </source>
</evidence>
<gene>
    <name evidence="2" type="ORF">US75_C0005G0030</name>
</gene>
<comment type="caution">
    <text evidence="2">The sequence shown here is derived from an EMBL/GenBank/DDBJ whole genome shotgun (WGS) entry which is preliminary data.</text>
</comment>
<dbReference type="CDD" id="cd06571">
    <property type="entry name" value="Bac_DnaA_C"/>
    <property type="match status" value="1"/>
</dbReference>
<dbReference type="GO" id="GO:0005886">
    <property type="term" value="C:plasma membrane"/>
    <property type="evidence" value="ECO:0007669"/>
    <property type="project" value="TreeGrafter"/>
</dbReference>
<evidence type="ECO:0000259" key="1">
    <source>
        <dbReference type="SMART" id="SM00760"/>
    </source>
</evidence>
<dbReference type="GO" id="GO:0006275">
    <property type="term" value="P:regulation of DNA replication"/>
    <property type="evidence" value="ECO:0007669"/>
    <property type="project" value="InterPro"/>
</dbReference>
<dbReference type="InterPro" id="IPR010921">
    <property type="entry name" value="Trp_repressor/repl_initiator"/>
</dbReference>
<dbReference type="Gene3D" id="1.10.1750.10">
    <property type="match status" value="1"/>
</dbReference>
<dbReference type="PANTHER" id="PTHR30050:SF2">
    <property type="entry name" value="CHROMOSOMAL REPLICATION INITIATOR PROTEIN DNAA"/>
    <property type="match status" value="1"/>
</dbReference>
<organism evidence="2 3">
    <name type="scientific">Candidatus Woesebacteria bacterium GW2011_GWC1_38_13</name>
    <dbReference type="NCBI Taxonomy" id="1618583"/>
    <lineage>
        <taxon>Bacteria</taxon>
        <taxon>Candidatus Woeseibacteriota</taxon>
    </lineage>
</organism>
<feature type="domain" description="Chromosomal replication initiator DnaA C-terminal" evidence="1">
    <location>
        <begin position="1"/>
        <end position="50"/>
    </location>
</feature>
<accession>A0A0G0IZV7</accession>
<protein>
    <submittedName>
        <fullName evidence="2">Chromosomal replication initiator protein DnaA</fullName>
    </submittedName>
</protein>
<dbReference type="SMART" id="SM00760">
    <property type="entry name" value="Bac_DnaA_C"/>
    <property type="match status" value="1"/>
</dbReference>
<dbReference type="GO" id="GO:0003688">
    <property type="term" value="F:DNA replication origin binding"/>
    <property type="evidence" value="ECO:0007669"/>
    <property type="project" value="TreeGrafter"/>
</dbReference>
<sequence length="71" mass="8132">LGESRVKQFAQPRQLLMYLLRTQLSLPYQEVGRLVGGRDHTTVMHAVDKITQMASNNVQIREDIRGIKNVL</sequence>